<feature type="compositionally biased region" description="Basic and acidic residues" evidence="1">
    <location>
        <begin position="655"/>
        <end position="692"/>
    </location>
</feature>
<comment type="caution">
    <text evidence="2">The sequence shown here is derived from an EMBL/GenBank/DDBJ whole genome shotgun (WGS) entry which is preliminary data.</text>
</comment>
<feature type="region of interest" description="Disordered" evidence="1">
    <location>
        <begin position="626"/>
        <end position="804"/>
    </location>
</feature>
<feature type="compositionally biased region" description="Low complexity" evidence="1">
    <location>
        <begin position="704"/>
        <end position="743"/>
    </location>
</feature>
<accession>A0A9W6Z1F3</accession>
<feature type="compositionally biased region" description="Basic and acidic residues" evidence="1">
    <location>
        <begin position="350"/>
        <end position="359"/>
    </location>
</feature>
<sequence>MDMDMATKGITGTTGTTGIIMDMHIRGRTIGIIAGTTTTGPKELTEEEKKEEQGKKWVKEYVSSRASVPSTPVVQNLLHSRSMSRIEALESKRDQAGAALELRARRAKSGIHCPDCGLVGYYRVNCPKCSPVAIDVVKDEWRPTTPDHIRMQRERKEWEQSAENQIMMTEFKKGSAVKTKTGTKDHSWFWRKPNEVWQYYDEALPEAYDNGAQNELPFEIGKATVAEVQEHFMKSQNRGVSHQNTFVPSKLKNIEASDAKKPSHADIKAGASDGALASALGNVMGGGYVPKNEAVPQDLAQNSIETVGTKPSILEEGTYLWDADSLHKSSKDSSKKALVKQQKSVTSGSPKKDILKPPPERTRAEANLHLVLHRLVAVVKTELKNLVPDFAASMLQPPAARVGKNYYSSAVFKEHKGYFKKEMVKKESSIHNYQYTGSYRPPDKLKYCFDRSFQKNASERSEHHRKKFEAKTGRHASLHSVHDWLSVMGKHDKYATTGRAAERAAVKLEKAFKNQKQWVSHQEKHMAQRRDRCIHLLSLFEEELRNDEKREIELMGLKGKQFGKRNREFVKERSETADRVMRIMIEYNFLPGVEIADYLRYTVDLARKVGVKVNLKKDGEAYKKKLTRRAEKGEKGGEGGAKKGKRRSSTVGGAKDLEGVEKGEKGERREMKRENKDKKERKEKDESSKREDGEGDDGSESDGVESVGSNSSWSSGSSGSSGSSLGSSSNSSSSSGDSNSTSSSKRERRKKMKSDKIKKEQEMEEKKKRGPTLNLGVAEYGGGPKKKNNKKKNVGQMVRRKKPTKRQMQILALAKQLNLHPKDPFVQTYFPHLPTESVSASVKHASTHFSNAGYKQNIRKGDAQDEGRMPALLPVPDCYSTGPVATEAEKSYLAAKIMNDLRAKQVDSNTGSVKREAVPLYHRVSMDVGETYSSLVGRPFHFIDPKRTHKPATTGNMF</sequence>
<protein>
    <submittedName>
        <fullName evidence="2">Uncharacterized protein</fullName>
    </submittedName>
</protein>
<feature type="compositionally biased region" description="Basic residues" evidence="1">
    <location>
        <begin position="784"/>
        <end position="804"/>
    </location>
</feature>
<evidence type="ECO:0000256" key="1">
    <source>
        <dbReference type="SAM" id="MobiDB-lite"/>
    </source>
</evidence>
<feature type="region of interest" description="Disordered" evidence="1">
    <location>
        <begin position="331"/>
        <end position="359"/>
    </location>
</feature>
<organism evidence="2 3">
    <name type="scientific">Triparma retinervis</name>
    <dbReference type="NCBI Taxonomy" id="2557542"/>
    <lineage>
        <taxon>Eukaryota</taxon>
        <taxon>Sar</taxon>
        <taxon>Stramenopiles</taxon>
        <taxon>Ochrophyta</taxon>
        <taxon>Bolidophyceae</taxon>
        <taxon>Parmales</taxon>
        <taxon>Triparmaceae</taxon>
        <taxon>Triparma</taxon>
    </lineage>
</organism>
<feature type="compositionally biased region" description="Acidic residues" evidence="1">
    <location>
        <begin position="693"/>
        <end position="703"/>
    </location>
</feature>
<feature type="compositionally biased region" description="Basic and acidic residues" evidence="1">
    <location>
        <begin position="626"/>
        <end position="641"/>
    </location>
</feature>
<dbReference type="EMBL" id="BRXZ01003030">
    <property type="protein sequence ID" value="GMH46377.1"/>
    <property type="molecule type" value="Genomic_DNA"/>
</dbReference>
<evidence type="ECO:0000313" key="2">
    <source>
        <dbReference type="EMBL" id="GMH46377.1"/>
    </source>
</evidence>
<dbReference type="OrthoDB" id="193076at2759"/>
<name>A0A9W6Z1F3_9STRA</name>
<proteinExistence type="predicted"/>
<keyword evidence="3" id="KW-1185">Reference proteome</keyword>
<feature type="compositionally biased region" description="Basic and acidic residues" evidence="1">
    <location>
        <begin position="754"/>
        <end position="767"/>
    </location>
</feature>
<gene>
    <name evidence="2" type="ORF">TrRE_jg8313</name>
</gene>
<dbReference type="Proteomes" id="UP001165082">
    <property type="component" value="Unassembled WGS sequence"/>
</dbReference>
<evidence type="ECO:0000313" key="3">
    <source>
        <dbReference type="Proteomes" id="UP001165082"/>
    </source>
</evidence>
<dbReference type="AlphaFoldDB" id="A0A9W6Z1F3"/>
<reference evidence="2" key="1">
    <citation type="submission" date="2022-07" db="EMBL/GenBank/DDBJ databases">
        <title>Genome analysis of Parmales, a sister group of diatoms, reveals the evolutionary specialization of diatoms from phago-mixotrophs to photoautotrophs.</title>
        <authorList>
            <person name="Ban H."/>
            <person name="Sato S."/>
            <person name="Yoshikawa S."/>
            <person name="Kazumasa Y."/>
            <person name="Nakamura Y."/>
            <person name="Ichinomiya M."/>
            <person name="Saitoh K."/>
            <person name="Sato N."/>
            <person name="Blanc-Mathieu R."/>
            <person name="Endo H."/>
            <person name="Kuwata A."/>
            <person name="Ogata H."/>
        </authorList>
    </citation>
    <scope>NUCLEOTIDE SEQUENCE</scope>
</reference>